<evidence type="ECO:0000256" key="2">
    <source>
        <dbReference type="ARBA" id="ARBA00022679"/>
    </source>
</evidence>
<comment type="similarity">
    <text evidence="1">Belongs to the transferase hexapeptide repeat family.</text>
</comment>
<proteinExistence type="inferred from homology"/>
<dbReference type="InterPro" id="IPR051159">
    <property type="entry name" value="Hexapeptide_acetyltransf"/>
</dbReference>
<dbReference type="CDD" id="cd04647">
    <property type="entry name" value="LbH_MAT_like"/>
    <property type="match status" value="1"/>
</dbReference>
<feature type="region of interest" description="Disordered" evidence="4">
    <location>
        <begin position="301"/>
        <end position="330"/>
    </location>
</feature>
<dbReference type="PANTHER" id="PTHR23416:SF23">
    <property type="entry name" value="ACETYLTRANSFERASE C18B11.09C-RELATED"/>
    <property type="match status" value="1"/>
</dbReference>
<comment type="caution">
    <text evidence="5">The sequence shown here is derived from an EMBL/GenBank/DDBJ whole genome shotgun (WGS) entry which is preliminary data.</text>
</comment>
<organism evidence="5 6">
    <name type="scientific">Allostreptomyces psammosilenae</name>
    <dbReference type="NCBI Taxonomy" id="1892865"/>
    <lineage>
        <taxon>Bacteria</taxon>
        <taxon>Bacillati</taxon>
        <taxon>Actinomycetota</taxon>
        <taxon>Actinomycetes</taxon>
        <taxon>Kitasatosporales</taxon>
        <taxon>Streptomycetaceae</taxon>
        <taxon>Allostreptomyces</taxon>
    </lineage>
</organism>
<dbReference type="PROSITE" id="PS00101">
    <property type="entry name" value="HEXAPEP_TRANSFERASES"/>
    <property type="match status" value="1"/>
</dbReference>
<name>A0A852ZV60_9ACTN</name>
<evidence type="ECO:0000313" key="6">
    <source>
        <dbReference type="Proteomes" id="UP000567795"/>
    </source>
</evidence>
<accession>A0A852ZV60</accession>
<dbReference type="Gene3D" id="2.160.10.10">
    <property type="entry name" value="Hexapeptide repeat proteins"/>
    <property type="match status" value="1"/>
</dbReference>
<dbReference type="GO" id="GO:0008374">
    <property type="term" value="F:O-acyltransferase activity"/>
    <property type="evidence" value="ECO:0007669"/>
    <property type="project" value="TreeGrafter"/>
</dbReference>
<protein>
    <submittedName>
        <fullName evidence="5">Acetyltransferase-like isoleucine patch superfamily enzyme</fullName>
    </submittedName>
</protein>
<evidence type="ECO:0000313" key="5">
    <source>
        <dbReference type="EMBL" id="NYI05160.1"/>
    </source>
</evidence>
<feature type="region of interest" description="Disordered" evidence="4">
    <location>
        <begin position="593"/>
        <end position="613"/>
    </location>
</feature>
<dbReference type="AlphaFoldDB" id="A0A852ZV60"/>
<evidence type="ECO:0000256" key="4">
    <source>
        <dbReference type="SAM" id="MobiDB-lite"/>
    </source>
</evidence>
<sequence>MTPPAHDDTLFDFCPWLFTKDASDEQRAAQHERQRALTALGTVAIGERCFVSAKAAVYPDHLVLGADSYIAGYAYVTGDLRTGADCTINPYATVRGTVTLGNAVRIGAHTSILGFNHSTAPDRPVHRQAITSRGITIGDDVWIGSHVVILDGVTIGDHAVIGAGAVVTKDVAAWAMVGGNPARPIRDRRTPAGSPRQAAPTNPAGSPADVTGHRAPAGVAEASPAVGSLAEALRSFAATAREQAADLLARCWDPEAPGGGRYVDHPGAAPTIRAHCDAVEIADLLLRDVPAQLSAAEHAERLRAAQQPDTGLVPELDPVTGLPRPLPAPAPDGLVDDGAALYHVLAVGYALDLLGTAFLHPVWPVARMTAEQLTARLERLPWRELAWHAGSWVDSWATAAHWNLRRGPAPDGTGHARDDLAAQPGAVEALFGWLLTRVDPWTGMWGAASPRTGRLQPVNGYYRLTRGSFAQFGLPVPHPERVVDTVLDHARDPRYFGADRENACNVLDVAHPLWLAARQTDHRSAEARAWAERQLVRALGRWRDGRGFGFGPAPDGTGPGREPGLQGTEMWLAIVWLLADLVGHSDLLGYRPRGVHRPEPAPGLAERLAGPWG</sequence>
<dbReference type="PANTHER" id="PTHR23416">
    <property type="entry name" value="SIALIC ACID SYNTHASE-RELATED"/>
    <property type="match status" value="1"/>
</dbReference>
<evidence type="ECO:0000256" key="1">
    <source>
        <dbReference type="ARBA" id="ARBA00007274"/>
    </source>
</evidence>
<dbReference type="SUPFAM" id="SSF51161">
    <property type="entry name" value="Trimeric LpxA-like enzymes"/>
    <property type="match status" value="1"/>
</dbReference>
<gene>
    <name evidence="5" type="ORF">FHU37_002103</name>
</gene>
<keyword evidence="2 5" id="KW-0808">Transferase</keyword>
<keyword evidence="6" id="KW-1185">Reference proteome</keyword>
<dbReference type="Proteomes" id="UP000567795">
    <property type="component" value="Unassembled WGS sequence"/>
</dbReference>
<dbReference type="InterPro" id="IPR001451">
    <property type="entry name" value="Hexapep"/>
</dbReference>
<dbReference type="Pfam" id="PF00132">
    <property type="entry name" value="Hexapep"/>
    <property type="match status" value="1"/>
</dbReference>
<dbReference type="InterPro" id="IPR018357">
    <property type="entry name" value="Hexapep_transf_CS"/>
</dbReference>
<feature type="region of interest" description="Disordered" evidence="4">
    <location>
        <begin position="180"/>
        <end position="214"/>
    </location>
</feature>
<dbReference type="InterPro" id="IPR011004">
    <property type="entry name" value="Trimer_LpxA-like_sf"/>
</dbReference>
<reference evidence="5 6" key="1">
    <citation type="submission" date="2020-07" db="EMBL/GenBank/DDBJ databases">
        <title>Sequencing the genomes of 1000 actinobacteria strains.</title>
        <authorList>
            <person name="Klenk H.-P."/>
        </authorList>
    </citation>
    <scope>NUCLEOTIDE SEQUENCE [LARGE SCALE GENOMIC DNA]</scope>
    <source>
        <strain evidence="5 6">DSM 42178</strain>
    </source>
</reference>
<dbReference type="EMBL" id="JACBZD010000001">
    <property type="protein sequence ID" value="NYI05160.1"/>
    <property type="molecule type" value="Genomic_DNA"/>
</dbReference>
<dbReference type="GO" id="GO:0005829">
    <property type="term" value="C:cytosol"/>
    <property type="evidence" value="ECO:0007669"/>
    <property type="project" value="TreeGrafter"/>
</dbReference>
<keyword evidence="3" id="KW-0677">Repeat</keyword>
<evidence type="ECO:0000256" key="3">
    <source>
        <dbReference type="ARBA" id="ARBA00022737"/>
    </source>
</evidence>